<dbReference type="STRING" id="44576.SAMN05421881_103315"/>
<protein>
    <submittedName>
        <fullName evidence="1">Uncharacterized protein</fullName>
    </submittedName>
</protein>
<accession>A0A1H3JHX3</accession>
<evidence type="ECO:0000313" key="1">
    <source>
        <dbReference type="EMBL" id="SDY39477.1"/>
    </source>
</evidence>
<dbReference type="AlphaFoldDB" id="A0A1H3JHX3"/>
<sequence>MAARAMLAHARDRATLLRSREEISVTIGRVWRDAMQGERRSHGKAMATTSNAAVRLPDAIQMLQLFMSDSLGFCMQQSGLNHFQ</sequence>
<organism evidence="1 2">
    <name type="scientific">Nitrosomonas halophila</name>
    <dbReference type="NCBI Taxonomy" id="44576"/>
    <lineage>
        <taxon>Bacteria</taxon>
        <taxon>Pseudomonadati</taxon>
        <taxon>Pseudomonadota</taxon>
        <taxon>Betaproteobacteria</taxon>
        <taxon>Nitrosomonadales</taxon>
        <taxon>Nitrosomonadaceae</taxon>
        <taxon>Nitrosomonas</taxon>
    </lineage>
</organism>
<name>A0A1H3JHX3_9PROT</name>
<dbReference type="EMBL" id="FNOY01000033">
    <property type="protein sequence ID" value="SDY39477.1"/>
    <property type="molecule type" value="Genomic_DNA"/>
</dbReference>
<reference evidence="1 2" key="1">
    <citation type="submission" date="2016-10" db="EMBL/GenBank/DDBJ databases">
        <authorList>
            <person name="de Groot N.N."/>
        </authorList>
    </citation>
    <scope>NUCLEOTIDE SEQUENCE [LARGE SCALE GENOMIC DNA]</scope>
    <source>
        <strain evidence="1 2">Nm1</strain>
    </source>
</reference>
<gene>
    <name evidence="1" type="ORF">SAMN05421881_103315</name>
</gene>
<keyword evidence="2" id="KW-1185">Reference proteome</keyword>
<dbReference type="Proteomes" id="UP000198640">
    <property type="component" value="Unassembled WGS sequence"/>
</dbReference>
<proteinExistence type="predicted"/>
<evidence type="ECO:0000313" key="2">
    <source>
        <dbReference type="Proteomes" id="UP000198640"/>
    </source>
</evidence>